<organism evidence="1">
    <name type="scientific">Myoviridae sp. ctaOv25</name>
    <dbReference type="NCBI Taxonomy" id="2827290"/>
    <lineage>
        <taxon>Viruses</taxon>
        <taxon>Duplodnaviria</taxon>
        <taxon>Heunggongvirae</taxon>
        <taxon>Uroviricota</taxon>
        <taxon>Caudoviricetes</taxon>
    </lineage>
</organism>
<dbReference type="EMBL" id="BK015820">
    <property type="protein sequence ID" value="DAE26529.1"/>
    <property type="molecule type" value="Genomic_DNA"/>
</dbReference>
<sequence length="365" mass="42375">MENSNPFSICFNMLKLKYSVYDESISSLNVLQPTDKVNVFLNIETILNYLSTIKDLEQKLVLNPSFRVDMVADLINVAAHYKEFFKNNGLDTKVFLYMTDLTSEIESFHESKYNIDYRCYYLNKYNGNPKFALLTEGFVSDILPMAQNICDFIPDVYLIRSKNIEGSLIPFIVSEKYPDRKNFIVSGDMYETQYEFLPNFTHHLFKRHFGSSNLSVSVPQYLKALTKRDEFNASEKEIFSHYGFYTLLLSCIGERYRSIDSINGIGVMTLSKLIQSQLNQLKISKDTENVNMLSTMFDDTFTKECVEENYQAINLKHSTSLLLEGEKKSILSQIEDRIDLNSLMKLNQTVFHSKEHELRIESLLK</sequence>
<proteinExistence type="predicted"/>
<name>A0A8S5R616_9CAUD</name>
<reference evidence="1" key="1">
    <citation type="journal article" date="2021" name="Proc. Natl. Acad. Sci. U.S.A.">
        <title>A Catalog of Tens of Thousands of Viruses from Human Metagenomes Reveals Hidden Associations with Chronic Diseases.</title>
        <authorList>
            <person name="Tisza M.J."/>
            <person name="Buck C.B."/>
        </authorList>
    </citation>
    <scope>NUCLEOTIDE SEQUENCE</scope>
    <source>
        <strain evidence="1">CtaOv25</strain>
    </source>
</reference>
<accession>A0A8S5R616</accession>
<evidence type="ECO:0000313" key="1">
    <source>
        <dbReference type="EMBL" id="DAE26529.1"/>
    </source>
</evidence>
<protein>
    <submittedName>
        <fullName evidence="1">Uncharacterized protein</fullName>
    </submittedName>
</protein>